<dbReference type="EMBL" id="HACG01030421">
    <property type="protein sequence ID" value="CEK77286.1"/>
    <property type="molecule type" value="Transcribed_RNA"/>
</dbReference>
<dbReference type="InterPro" id="IPR057106">
    <property type="entry name" value="NXPE4_C"/>
</dbReference>
<feature type="domain" description="NXPE C-terminal" evidence="1">
    <location>
        <begin position="374"/>
        <end position="596"/>
    </location>
</feature>
<protein>
    <recommendedName>
        <fullName evidence="1">NXPE C-terminal domain-containing protein</fullName>
    </recommendedName>
</protein>
<dbReference type="InterPro" id="IPR013783">
    <property type="entry name" value="Ig-like_fold"/>
</dbReference>
<evidence type="ECO:0000259" key="1">
    <source>
        <dbReference type="Pfam" id="PF24536"/>
    </source>
</evidence>
<proteinExistence type="predicted"/>
<dbReference type="PANTHER" id="PTHR16165:SF5">
    <property type="entry name" value="NXPE FAMILY MEMBER 3"/>
    <property type="match status" value="1"/>
</dbReference>
<evidence type="ECO:0000313" key="2">
    <source>
        <dbReference type="EMBL" id="CEK77286.1"/>
    </source>
</evidence>
<organism evidence="2">
    <name type="scientific">Arion vulgaris</name>
    <dbReference type="NCBI Taxonomy" id="1028688"/>
    <lineage>
        <taxon>Eukaryota</taxon>
        <taxon>Metazoa</taxon>
        <taxon>Spiralia</taxon>
        <taxon>Lophotrochozoa</taxon>
        <taxon>Mollusca</taxon>
        <taxon>Gastropoda</taxon>
        <taxon>Heterobranchia</taxon>
        <taxon>Euthyneura</taxon>
        <taxon>Panpulmonata</taxon>
        <taxon>Eupulmonata</taxon>
        <taxon>Stylommatophora</taxon>
        <taxon>Helicina</taxon>
        <taxon>Arionoidea</taxon>
        <taxon>Arionidae</taxon>
        <taxon>Arion</taxon>
    </lineage>
</organism>
<dbReference type="Pfam" id="PF24536">
    <property type="entry name" value="NXPE4_C"/>
    <property type="match status" value="1"/>
</dbReference>
<dbReference type="AlphaFoldDB" id="A0A0B7AB83"/>
<dbReference type="PANTHER" id="PTHR16165">
    <property type="entry name" value="NXPE FAMILY MEMBER"/>
    <property type="match status" value="1"/>
</dbReference>
<name>A0A0B7AB83_9EUPU</name>
<feature type="non-terminal residue" evidence="2">
    <location>
        <position position="1"/>
    </location>
</feature>
<dbReference type="Gene3D" id="2.60.40.10">
    <property type="entry name" value="Immunoglobulins"/>
    <property type="match status" value="1"/>
</dbReference>
<reference evidence="2" key="1">
    <citation type="submission" date="2014-12" db="EMBL/GenBank/DDBJ databases">
        <title>Insight into the proteome of Arion vulgaris.</title>
        <authorList>
            <person name="Aradska J."/>
            <person name="Bulat T."/>
            <person name="Smidak R."/>
            <person name="Sarate P."/>
            <person name="Gangsoo J."/>
            <person name="Sialana F."/>
            <person name="Bilban M."/>
            <person name="Lubec G."/>
        </authorList>
    </citation>
    <scope>NUCLEOTIDE SEQUENCE</scope>
    <source>
        <tissue evidence="2">Skin</tissue>
    </source>
</reference>
<sequence length="599" mass="68136">QGMRIAILDMSQDSFRNKDEQSMASIQGTGITMHELEEKLIRCMRVSVKKDEKCKHVHANSTIYWRSVTKGNRTHTADMVRMNLATKCGAFNHTELMSYNPRDPPSSWEQIYFSYPPLRNISDTVVAQECRFELLNSSQTDFKVGDKVMFKIVLKTGLNESRKEGGDIVHVRLVSTTLGASTAADVIDNNDGSYLASSLLPWSGKVQVKVAIIHSRELFRTAFFIQRIFKTSHGFTGMFMNSQASESTPCSSFPAIQSFPSQEVCNLTVANGGFPWYCGMPVKKDVLNCSDWVSVRRMDQINYIPLTEAEEEIIRLSETQGASQIPPNNVILTVKLSSRNHTVIERPAIMCNQRHLSLTFNDTNQSGYFYNNTWIPYDCKLPRMDNVFLSTCLRNTQMIMIGDSNTRQQMGILAKIVNCTQKIDRTKVAWHAPLQCDNDAIGLSIKYFPPKEPFYGSTHEDIPIEALHSSVILLDSIPSTGNYLVYLHHFLHLITFHLSVAEHRFRLLRAAIERLLARNSKAYVIYQSVHSAYDTRLYNKNKLNVFLLILQRNIFSGLGDRVMFTLTWPMTIAVGNKDGHPPIRNQFTAVYMGYMCGRW</sequence>
<accession>A0A0B7AB83</accession>
<gene>
    <name evidence="2" type="primary">ORF103864</name>
</gene>